<evidence type="ECO:0000256" key="1">
    <source>
        <dbReference type="ARBA" id="ARBA00004141"/>
    </source>
</evidence>
<dbReference type="Proteomes" id="UP000242188">
    <property type="component" value="Unassembled WGS sequence"/>
</dbReference>
<dbReference type="PRINTS" id="PR00237">
    <property type="entry name" value="GPCRRHODOPSN"/>
</dbReference>
<reference evidence="12 13" key="1">
    <citation type="journal article" date="2017" name="Nat. Ecol. Evol.">
        <title>Scallop genome provides insights into evolution of bilaterian karyotype and development.</title>
        <authorList>
            <person name="Wang S."/>
            <person name="Zhang J."/>
            <person name="Jiao W."/>
            <person name="Li J."/>
            <person name="Xun X."/>
            <person name="Sun Y."/>
            <person name="Guo X."/>
            <person name="Huan P."/>
            <person name="Dong B."/>
            <person name="Zhang L."/>
            <person name="Hu X."/>
            <person name="Sun X."/>
            <person name="Wang J."/>
            <person name="Zhao C."/>
            <person name="Wang Y."/>
            <person name="Wang D."/>
            <person name="Huang X."/>
            <person name="Wang R."/>
            <person name="Lv J."/>
            <person name="Li Y."/>
            <person name="Zhang Z."/>
            <person name="Liu B."/>
            <person name="Lu W."/>
            <person name="Hui Y."/>
            <person name="Liang J."/>
            <person name="Zhou Z."/>
            <person name="Hou R."/>
            <person name="Li X."/>
            <person name="Liu Y."/>
            <person name="Li H."/>
            <person name="Ning X."/>
            <person name="Lin Y."/>
            <person name="Zhao L."/>
            <person name="Xing Q."/>
            <person name="Dou J."/>
            <person name="Li Y."/>
            <person name="Mao J."/>
            <person name="Guo H."/>
            <person name="Dou H."/>
            <person name="Li T."/>
            <person name="Mu C."/>
            <person name="Jiang W."/>
            <person name="Fu Q."/>
            <person name="Fu X."/>
            <person name="Miao Y."/>
            <person name="Liu J."/>
            <person name="Yu Q."/>
            <person name="Li R."/>
            <person name="Liao H."/>
            <person name="Li X."/>
            <person name="Kong Y."/>
            <person name="Jiang Z."/>
            <person name="Chourrout D."/>
            <person name="Li R."/>
            <person name="Bao Z."/>
        </authorList>
    </citation>
    <scope>NUCLEOTIDE SEQUENCE [LARGE SCALE GENOMIC DNA]</scope>
    <source>
        <strain evidence="12 13">PY_sf001</strain>
    </source>
</reference>
<dbReference type="SUPFAM" id="SSF81321">
    <property type="entry name" value="Family A G protein-coupled receptor-like"/>
    <property type="match status" value="1"/>
</dbReference>
<name>A0A210QET7_MIZYE</name>
<gene>
    <name evidence="12" type="ORF">KP79_PYT05359</name>
</gene>
<evidence type="ECO:0000256" key="2">
    <source>
        <dbReference type="ARBA" id="ARBA00022692"/>
    </source>
</evidence>
<sequence>MPVFSFLIVTGWQFGEFTCRVTPYLQGVSVSASVNTLVAIAVDRYLAICRTLEFKLESKTCKSIIVCIWVVSLAIMVPWAVFYDIAEFKTSLQVVPICIQRWPSPVAKKAYVIGALFLCCYAIPLVLICVFYLLIALRVWNREPPGAKNSSSYIIHRSRVKVVKMIAVVVIMFAVSWLPLYAVNLKLILYGVEDHETQIMSEIVIPFAQWLGSSNSVMNPIVYCFFSRKFRDGFKDVITCFRFRSRSSSHYVRPSINMKYHNHKQSPSHRTHSSLCPSPDRSYTNSDTFV</sequence>
<dbReference type="GO" id="GO:0005886">
    <property type="term" value="C:plasma membrane"/>
    <property type="evidence" value="ECO:0007669"/>
    <property type="project" value="TreeGrafter"/>
</dbReference>
<dbReference type="Gene3D" id="1.20.1070.10">
    <property type="entry name" value="Rhodopsin 7-helix transmembrane proteins"/>
    <property type="match status" value="1"/>
</dbReference>
<keyword evidence="6 8" id="KW-0675">Receptor</keyword>
<feature type="transmembrane region" description="Helical" evidence="10">
    <location>
        <begin position="162"/>
        <end position="183"/>
    </location>
</feature>
<dbReference type="PROSITE" id="PS50262">
    <property type="entry name" value="G_PROTEIN_RECEP_F1_2"/>
    <property type="match status" value="1"/>
</dbReference>
<dbReference type="GO" id="GO:0004930">
    <property type="term" value="F:G protein-coupled receptor activity"/>
    <property type="evidence" value="ECO:0007669"/>
    <property type="project" value="UniProtKB-KW"/>
</dbReference>
<comment type="caution">
    <text evidence="12">The sequence shown here is derived from an EMBL/GenBank/DDBJ whole genome shotgun (WGS) entry which is preliminary data.</text>
</comment>
<dbReference type="CDD" id="cd14993">
    <property type="entry name" value="7tmA_CCKR-like"/>
    <property type="match status" value="1"/>
</dbReference>
<evidence type="ECO:0000256" key="6">
    <source>
        <dbReference type="ARBA" id="ARBA00023170"/>
    </source>
</evidence>
<evidence type="ECO:0000256" key="4">
    <source>
        <dbReference type="ARBA" id="ARBA00023040"/>
    </source>
</evidence>
<keyword evidence="2 8" id="KW-0812">Transmembrane</keyword>
<evidence type="ECO:0000256" key="8">
    <source>
        <dbReference type="RuleBase" id="RU000688"/>
    </source>
</evidence>
<feature type="compositionally biased region" description="Polar residues" evidence="9">
    <location>
        <begin position="273"/>
        <end position="290"/>
    </location>
</feature>
<keyword evidence="4 8" id="KW-0297">G-protein coupled receptor</keyword>
<protein>
    <submittedName>
        <fullName evidence="12">Neuropeptide FF receptor 2</fullName>
    </submittedName>
</protein>
<feature type="transmembrane region" description="Helical" evidence="10">
    <location>
        <begin position="24"/>
        <end position="42"/>
    </location>
</feature>
<comment type="similarity">
    <text evidence="8">Belongs to the G-protein coupled receptor 1 family.</text>
</comment>
<dbReference type="InterPro" id="IPR000276">
    <property type="entry name" value="GPCR_Rhodpsn"/>
</dbReference>
<keyword evidence="7 8" id="KW-0807">Transducer</keyword>
<dbReference type="PANTHER" id="PTHR45695:SF9">
    <property type="entry name" value="LEUCOKININ RECEPTOR"/>
    <property type="match status" value="1"/>
</dbReference>
<dbReference type="AlphaFoldDB" id="A0A210QET7"/>
<dbReference type="PANTHER" id="PTHR45695">
    <property type="entry name" value="LEUCOKININ RECEPTOR-RELATED"/>
    <property type="match status" value="1"/>
</dbReference>
<evidence type="ECO:0000256" key="7">
    <source>
        <dbReference type="ARBA" id="ARBA00023224"/>
    </source>
</evidence>
<feature type="transmembrane region" description="Helical" evidence="10">
    <location>
        <begin position="203"/>
        <end position="226"/>
    </location>
</feature>
<accession>A0A210QET7</accession>
<proteinExistence type="inferred from homology"/>
<dbReference type="OrthoDB" id="5975505at2759"/>
<evidence type="ECO:0000256" key="3">
    <source>
        <dbReference type="ARBA" id="ARBA00022989"/>
    </source>
</evidence>
<feature type="region of interest" description="Disordered" evidence="9">
    <location>
        <begin position="261"/>
        <end position="290"/>
    </location>
</feature>
<keyword evidence="13" id="KW-1185">Reference proteome</keyword>
<evidence type="ECO:0000256" key="5">
    <source>
        <dbReference type="ARBA" id="ARBA00023136"/>
    </source>
</evidence>
<evidence type="ECO:0000313" key="13">
    <source>
        <dbReference type="Proteomes" id="UP000242188"/>
    </source>
</evidence>
<evidence type="ECO:0000259" key="11">
    <source>
        <dbReference type="PROSITE" id="PS50262"/>
    </source>
</evidence>
<feature type="transmembrane region" description="Helical" evidence="10">
    <location>
        <begin position="63"/>
        <end position="82"/>
    </location>
</feature>
<feature type="domain" description="G-protein coupled receptors family 1 profile" evidence="11">
    <location>
        <begin position="1"/>
        <end position="223"/>
    </location>
</feature>
<dbReference type="PROSITE" id="PS00237">
    <property type="entry name" value="G_PROTEIN_RECEP_F1_1"/>
    <property type="match status" value="1"/>
</dbReference>
<dbReference type="Pfam" id="PF00001">
    <property type="entry name" value="7tm_1"/>
    <property type="match status" value="1"/>
</dbReference>
<evidence type="ECO:0000256" key="10">
    <source>
        <dbReference type="SAM" id="Phobius"/>
    </source>
</evidence>
<comment type="subcellular location">
    <subcellularLocation>
        <location evidence="1">Membrane</location>
        <topology evidence="1">Multi-pass membrane protein</topology>
    </subcellularLocation>
</comment>
<evidence type="ECO:0000313" key="12">
    <source>
        <dbReference type="EMBL" id="OWF47161.1"/>
    </source>
</evidence>
<feature type="transmembrane region" description="Helical" evidence="10">
    <location>
        <begin position="111"/>
        <end position="141"/>
    </location>
</feature>
<keyword evidence="5 10" id="KW-0472">Membrane</keyword>
<keyword evidence="3 10" id="KW-1133">Transmembrane helix</keyword>
<evidence type="ECO:0000256" key="9">
    <source>
        <dbReference type="SAM" id="MobiDB-lite"/>
    </source>
</evidence>
<dbReference type="InterPro" id="IPR017452">
    <property type="entry name" value="GPCR_Rhodpsn_7TM"/>
</dbReference>
<organism evidence="12 13">
    <name type="scientific">Mizuhopecten yessoensis</name>
    <name type="common">Japanese scallop</name>
    <name type="synonym">Patinopecten yessoensis</name>
    <dbReference type="NCBI Taxonomy" id="6573"/>
    <lineage>
        <taxon>Eukaryota</taxon>
        <taxon>Metazoa</taxon>
        <taxon>Spiralia</taxon>
        <taxon>Lophotrochozoa</taxon>
        <taxon>Mollusca</taxon>
        <taxon>Bivalvia</taxon>
        <taxon>Autobranchia</taxon>
        <taxon>Pteriomorphia</taxon>
        <taxon>Pectinida</taxon>
        <taxon>Pectinoidea</taxon>
        <taxon>Pectinidae</taxon>
        <taxon>Mizuhopecten</taxon>
    </lineage>
</organism>
<dbReference type="STRING" id="6573.A0A210QET7"/>
<dbReference type="EMBL" id="NEDP02004021">
    <property type="protein sequence ID" value="OWF47161.1"/>
    <property type="molecule type" value="Genomic_DNA"/>
</dbReference>
<feature type="compositionally biased region" description="Basic residues" evidence="9">
    <location>
        <begin position="261"/>
        <end position="272"/>
    </location>
</feature>